<feature type="binding site" evidence="2">
    <location>
        <position position="187"/>
    </location>
    <ligand>
        <name>UDP-N-acetyl-alpha-D-muramoyl-L-alanyl-D-glutamate</name>
        <dbReference type="ChEBI" id="CHEBI:83900"/>
    </ligand>
</feature>
<comment type="PTM">
    <text evidence="2">Carboxylation is probably crucial for Mg(2+) binding and, consequently, for the gamma-phosphate positioning of ATP.</text>
</comment>
<dbReference type="EC" id="6.3.2.13" evidence="2"/>
<evidence type="ECO:0000313" key="7">
    <source>
        <dbReference type="Proteomes" id="UP001589628"/>
    </source>
</evidence>
<sequence>MTQPQTLGQWITDAALPEGWQQRPVRPLRLDSRQVQTGDWFVLEQPQHPQRQAFVRQALERGAELIVSAEPVADCPVEQQLVIAGLASRLGEYLARYHGEPATCMDVIGVTGTNGKTSVTQFIARALDSLAKPCALMGTLGYGRVGQLDEATHTTPDVLRVHQYLQRFQQQGCQALAMEVSSHALVQGRVAGVRFRTAVFTNLTRDHLDFHGTMEAYAAAKQRLFTWPDLAEAVVNLDDPYGRQILQQLPAGVRPLSYSWGQPEADFHVLEWQPHTQGMALRLYTPLGELALESVLLGRFNVSNLMAVVAVLYAQGFTLSQIAQAVNNLPRVNGRMESLVVPERPLVVVDYAHTPDALVQALTALRDHVQGRLWCVFGCGGDRDRGKRPLMAEAVEAHADQLVLTQDNPRFEDPEQIISDTLAGFRHPARVQIITDRAKAIASAIAQADRTDIILIAGKGHETYQDIAGVKHHFSDLDVARHYLELAP</sequence>
<dbReference type="InterPro" id="IPR035911">
    <property type="entry name" value="MurE/MurF_N"/>
</dbReference>
<keyword evidence="2 3" id="KW-0133">Cell shape</keyword>
<evidence type="ECO:0000256" key="2">
    <source>
        <dbReference type="HAMAP-Rule" id="MF_00208"/>
    </source>
</evidence>
<keyword evidence="2" id="KW-0460">Magnesium</keyword>
<comment type="function">
    <text evidence="2">Catalyzes the addition of meso-diaminopimelic acid to the nucleotide precursor UDP-N-acetylmuramoyl-L-alanyl-D-glutamate (UMAG) in the biosynthesis of bacterial cell-wall peptidoglycan.</text>
</comment>
<dbReference type="GO" id="GO:0008765">
    <property type="term" value="F:UDP-N-acetylmuramoylalanyl-D-glutamate-2,6-diaminopimelate ligase activity"/>
    <property type="evidence" value="ECO:0007669"/>
    <property type="project" value="UniProtKB-EC"/>
</dbReference>
<dbReference type="PANTHER" id="PTHR23135:SF4">
    <property type="entry name" value="UDP-N-ACETYLMURAMOYL-L-ALANYL-D-GLUTAMATE--2,6-DIAMINOPIMELATE LIGASE MURE HOMOLOG, CHLOROPLASTIC"/>
    <property type="match status" value="1"/>
</dbReference>
<dbReference type="NCBIfam" id="TIGR01085">
    <property type="entry name" value="murE"/>
    <property type="match status" value="1"/>
</dbReference>
<feature type="binding site" evidence="2">
    <location>
        <position position="30"/>
    </location>
    <ligand>
        <name>UDP-N-acetyl-alpha-D-muramoyl-L-alanyl-D-glutamate</name>
        <dbReference type="ChEBI" id="CHEBI:83900"/>
    </ligand>
</feature>
<dbReference type="InterPro" id="IPR036565">
    <property type="entry name" value="Mur-like_cat_sf"/>
</dbReference>
<dbReference type="NCBIfam" id="NF001126">
    <property type="entry name" value="PRK00139.1-4"/>
    <property type="match status" value="1"/>
</dbReference>
<dbReference type="Gene3D" id="3.90.190.20">
    <property type="entry name" value="Mur ligase, C-terminal domain"/>
    <property type="match status" value="1"/>
</dbReference>
<dbReference type="RefSeq" id="WP_081414466.1">
    <property type="nucleotide sequence ID" value="NZ_JBHLZN010000001.1"/>
</dbReference>
<comment type="subcellular location">
    <subcellularLocation>
        <location evidence="2 3">Cytoplasm</location>
    </subcellularLocation>
</comment>
<evidence type="ECO:0000259" key="5">
    <source>
        <dbReference type="Pfam" id="PF08245"/>
    </source>
</evidence>
<keyword evidence="7" id="KW-1185">Reference proteome</keyword>
<evidence type="ECO:0000259" key="4">
    <source>
        <dbReference type="Pfam" id="PF02875"/>
    </source>
</evidence>
<gene>
    <name evidence="2" type="primary">murE</name>
    <name evidence="6" type="ORF">ACFFLH_04780</name>
</gene>
<feature type="binding site" evidence="2">
    <location>
        <position position="462"/>
    </location>
    <ligand>
        <name>meso-2,6-diaminopimelate</name>
        <dbReference type="ChEBI" id="CHEBI:57791"/>
    </ligand>
</feature>
<feature type="binding site" evidence="2">
    <location>
        <begin position="154"/>
        <end position="155"/>
    </location>
    <ligand>
        <name>UDP-N-acetyl-alpha-D-muramoyl-L-alanyl-D-glutamate</name>
        <dbReference type="ChEBI" id="CHEBI:83900"/>
    </ligand>
</feature>
<comment type="caution">
    <text evidence="6">The sequence shown here is derived from an EMBL/GenBank/DDBJ whole genome shotgun (WGS) entry which is preliminary data.</text>
</comment>
<comment type="pathway">
    <text evidence="2 3">Cell wall biogenesis; peptidoglycan biosynthesis.</text>
</comment>
<dbReference type="Proteomes" id="UP001589628">
    <property type="component" value="Unassembled WGS sequence"/>
</dbReference>
<comment type="cofactor">
    <cofactor evidence="2">
        <name>Mg(2+)</name>
        <dbReference type="ChEBI" id="CHEBI:18420"/>
    </cofactor>
</comment>
<feature type="binding site" evidence="2">
    <location>
        <begin position="112"/>
        <end position="118"/>
    </location>
    <ligand>
        <name>ATP</name>
        <dbReference type="ChEBI" id="CHEBI:30616"/>
    </ligand>
</feature>
<dbReference type="Gene3D" id="3.40.1190.10">
    <property type="entry name" value="Mur-like, catalytic domain"/>
    <property type="match status" value="1"/>
</dbReference>
<dbReference type="Pfam" id="PF08245">
    <property type="entry name" value="Mur_ligase_M"/>
    <property type="match status" value="1"/>
</dbReference>
<comment type="caution">
    <text evidence="2">Lacks conserved residue(s) required for the propagation of feature annotation.</text>
</comment>
<keyword evidence="2 3" id="KW-0131">Cell cycle</keyword>
<dbReference type="EMBL" id="JBHLZN010000001">
    <property type="protein sequence ID" value="MFB9885722.1"/>
    <property type="molecule type" value="Genomic_DNA"/>
</dbReference>
<dbReference type="InterPro" id="IPR005761">
    <property type="entry name" value="UDP-N-AcMur-Glu-dNH2Pim_ligase"/>
</dbReference>
<keyword evidence="2 6" id="KW-0436">Ligase</keyword>
<protein>
    <recommendedName>
        <fullName evidence="2">UDP-N-acetylmuramoyl-L-alanyl-D-glutamate--2,6-diaminopimelate ligase</fullName>
        <ecNumber evidence="2">6.3.2.13</ecNumber>
    </recommendedName>
    <alternativeName>
        <fullName evidence="2">Meso-A2pm-adding enzyme</fullName>
    </alternativeName>
    <alternativeName>
        <fullName evidence="2">Meso-diaminopimelate-adding enzyme</fullName>
    </alternativeName>
    <alternativeName>
        <fullName evidence="2">UDP-MurNAc-L-Ala-D-Glu:meso-diaminopimelate ligase</fullName>
    </alternativeName>
    <alternativeName>
        <fullName evidence="2">UDP-MurNAc-tripeptide synthetase</fullName>
    </alternativeName>
    <alternativeName>
        <fullName evidence="2">UDP-N-acetylmuramyl-tripeptide synthetase</fullName>
    </alternativeName>
</protein>
<name>A0ABV5Z903_9GAMM</name>
<dbReference type="SUPFAM" id="SSF63418">
    <property type="entry name" value="MurE/MurF N-terminal domain"/>
    <property type="match status" value="1"/>
</dbReference>
<feature type="binding site" evidence="2">
    <location>
        <position position="32"/>
    </location>
    <ligand>
        <name>UDP-N-acetyl-alpha-D-muramoyl-L-alanyl-D-glutamate</name>
        <dbReference type="ChEBI" id="CHEBI:83900"/>
    </ligand>
</feature>
<feature type="binding site" evidence="2">
    <location>
        <position position="181"/>
    </location>
    <ligand>
        <name>UDP-N-acetyl-alpha-D-muramoyl-L-alanyl-D-glutamate</name>
        <dbReference type="ChEBI" id="CHEBI:83900"/>
    </ligand>
</feature>
<dbReference type="Pfam" id="PF02875">
    <property type="entry name" value="Mur_ligase_C"/>
    <property type="match status" value="1"/>
</dbReference>
<dbReference type="HAMAP" id="MF_00208">
    <property type="entry name" value="MurE"/>
    <property type="match status" value="1"/>
</dbReference>
<feature type="domain" description="Mur ligase central" evidence="5">
    <location>
        <begin position="110"/>
        <end position="311"/>
    </location>
</feature>
<comment type="similarity">
    <text evidence="1 2">Belongs to the MurCDEF family. MurE subfamily.</text>
</comment>
<feature type="binding site" evidence="2">
    <location>
        <position position="383"/>
    </location>
    <ligand>
        <name>meso-2,6-diaminopimelate</name>
        <dbReference type="ChEBI" id="CHEBI:57791"/>
    </ligand>
</feature>
<keyword evidence="2 3" id="KW-0573">Peptidoglycan synthesis</keyword>
<feature type="short sequence motif" description="Meso-diaminopimelate recognition motif" evidence="2">
    <location>
        <begin position="407"/>
        <end position="410"/>
    </location>
</feature>
<keyword evidence="2 3" id="KW-0132">Cell division</keyword>
<feature type="modified residue" description="N6-carboxylysine" evidence="2">
    <location>
        <position position="221"/>
    </location>
</feature>
<keyword evidence="2" id="KW-0067">ATP-binding</keyword>
<dbReference type="SUPFAM" id="SSF53623">
    <property type="entry name" value="MurD-like peptide ligases, catalytic domain"/>
    <property type="match status" value="1"/>
</dbReference>
<evidence type="ECO:0000256" key="3">
    <source>
        <dbReference type="RuleBase" id="RU004135"/>
    </source>
</evidence>
<organism evidence="6 7">
    <name type="scientific">Balneatrix alpica</name>
    <dbReference type="NCBI Taxonomy" id="75684"/>
    <lineage>
        <taxon>Bacteria</taxon>
        <taxon>Pseudomonadati</taxon>
        <taxon>Pseudomonadota</taxon>
        <taxon>Gammaproteobacteria</taxon>
        <taxon>Oceanospirillales</taxon>
        <taxon>Balneatrichaceae</taxon>
        <taxon>Balneatrix</taxon>
    </lineage>
</organism>
<feature type="binding site" evidence="2">
    <location>
        <position position="189"/>
    </location>
    <ligand>
        <name>UDP-N-acetyl-alpha-D-muramoyl-L-alanyl-D-glutamate</name>
        <dbReference type="ChEBI" id="CHEBI:83900"/>
    </ligand>
</feature>
<keyword evidence="2 3" id="KW-0961">Cell wall biogenesis/degradation</keyword>
<dbReference type="InterPro" id="IPR004101">
    <property type="entry name" value="Mur_ligase_C"/>
</dbReference>
<evidence type="ECO:0000256" key="1">
    <source>
        <dbReference type="ARBA" id="ARBA00005898"/>
    </source>
</evidence>
<keyword evidence="2" id="KW-0547">Nucleotide-binding</keyword>
<dbReference type="PANTHER" id="PTHR23135">
    <property type="entry name" value="MUR LIGASE FAMILY MEMBER"/>
    <property type="match status" value="1"/>
</dbReference>
<feature type="binding site" evidence="2">
    <location>
        <position position="458"/>
    </location>
    <ligand>
        <name>meso-2,6-diaminopimelate</name>
        <dbReference type="ChEBI" id="CHEBI:57791"/>
    </ligand>
</feature>
<comment type="catalytic activity">
    <reaction evidence="2">
        <text>UDP-N-acetyl-alpha-D-muramoyl-L-alanyl-D-glutamate + meso-2,6-diaminopimelate + ATP = UDP-N-acetyl-alpha-D-muramoyl-L-alanyl-gamma-D-glutamyl-meso-2,6-diaminopimelate + ADP + phosphate + H(+)</text>
        <dbReference type="Rhea" id="RHEA:23676"/>
        <dbReference type="ChEBI" id="CHEBI:15378"/>
        <dbReference type="ChEBI" id="CHEBI:30616"/>
        <dbReference type="ChEBI" id="CHEBI:43474"/>
        <dbReference type="ChEBI" id="CHEBI:57791"/>
        <dbReference type="ChEBI" id="CHEBI:83900"/>
        <dbReference type="ChEBI" id="CHEBI:83905"/>
        <dbReference type="ChEBI" id="CHEBI:456216"/>
        <dbReference type="EC" id="6.3.2.13"/>
    </reaction>
</comment>
<feature type="binding site" evidence="2">
    <location>
        <begin position="407"/>
        <end position="410"/>
    </location>
    <ligand>
        <name>meso-2,6-diaminopimelate</name>
        <dbReference type="ChEBI" id="CHEBI:57791"/>
    </ligand>
</feature>
<dbReference type="InterPro" id="IPR013221">
    <property type="entry name" value="Mur_ligase_cen"/>
</dbReference>
<proteinExistence type="inferred from homology"/>
<evidence type="ECO:0000313" key="6">
    <source>
        <dbReference type="EMBL" id="MFB9885722.1"/>
    </source>
</evidence>
<keyword evidence="2" id="KW-0963">Cytoplasm</keyword>
<dbReference type="InterPro" id="IPR036615">
    <property type="entry name" value="Mur_ligase_C_dom_sf"/>
</dbReference>
<dbReference type="SUPFAM" id="SSF53244">
    <property type="entry name" value="MurD-like peptide ligases, peptide-binding domain"/>
    <property type="match status" value="1"/>
</dbReference>
<accession>A0ABV5Z903</accession>
<feature type="domain" description="Mur ligase C-terminal" evidence="4">
    <location>
        <begin position="334"/>
        <end position="460"/>
    </location>
</feature>
<reference evidence="6 7" key="1">
    <citation type="submission" date="2024-09" db="EMBL/GenBank/DDBJ databases">
        <authorList>
            <person name="Sun Q."/>
            <person name="Mori K."/>
        </authorList>
    </citation>
    <scope>NUCLEOTIDE SEQUENCE [LARGE SCALE GENOMIC DNA]</scope>
    <source>
        <strain evidence="6 7">ATCC 51285</strain>
    </source>
</reference>
<dbReference type="Gene3D" id="3.40.1390.10">
    <property type="entry name" value="MurE/MurF, N-terminal domain"/>
    <property type="match status" value="1"/>
</dbReference>